<gene>
    <name evidence="2" type="ORF">AQ619_03565</name>
</gene>
<name>A0A0N7JH62_9CAUL</name>
<proteinExistence type="predicted"/>
<dbReference type="EMBL" id="CP013002">
    <property type="protein sequence ID" value="ALL12506.1"/>
    <property type="molecule type" value="Genomic_DNA"/>
</dbReference>
<evidence type="ECO:0000313" key="3">
    <source>
        <dbReference type="Proteomes" id="UP000056905"/>
    </source>
</evidence>
<evidence type="ECO:0000256" key="1">
    <source>
        <dbReference type="SAM" id="Phobius"/>
    </source>
</evidence>
<evidence type="ECO:0000313" key="2">
    <source>
        <dbReference type="EMBL" id="ALL12506.1"/>
    </source>
</evidence>
<feature type="transmembrane region" description="Helical" evidence="1">
    <location>
        <begin position="48"/>
        <end position="74"/>
    </location>
</feature>
<feature type="transmembrane region" description="Helical" evidence="1">
    <location>
        <begin position="217"/>
        <end position="238"/>
    </location>
</feature>
<sequence length="256" mass="27464">MPPAAGPNFKPRHPWDAWFFPLSLAIYWVGLVMGFGGDMMHRAKLGQLSFPLIVHVHAAVYVAWMVLLTTQVALIRKGRADLHRKLGVASLGFVPVMLVVGPMAAFTTQTARFGTPASDPAFLAIQLGGLVSFAILIVAALLCRKQAALHKRLILLSTLTIVDAGFARWVGPIWGPVLGPALGSPFWTNYLILYGCTAALMLSIGVYDLVTRRRLLPGYVLGLALAISGHVIIVTAYMNPAWGAFCKGLIGGLAGH</sequence>
<keyword evidence="1" id="KW-1133">Transmembrane helix</keyword>
<keyword evidence="1" id="KW-0472">Membrane</keyword>
<keyword evidence="1" id="KW-0812">Transmembrane</keyword>
<feature type="transmembrane region" description="Helical" evidence="1">
    <location>
        <begin position="17"/>
        <end position="36"/>
    </location>
</feature>
<feature type="transmembrane region" description="Helical" evidence="1">
    <location>
        <begin position="153"/>
        <end position="171"/>
    </location>
</feature>
<protein>
    <submittedName>
        <fullName evidence="2">Uncharacterized protein</fullName>
    </submittedName>
</protein>
<dbReference type="AlphaFoldDB" id="A0A0N7JH62"/>
<feature type="transmembrane region" description="Helical" evidence="1">
    <location>
        <begin position="121"/>
        <end position="141"/>
    </location>
</feature>
<organism evidence="2 3">
    <name type="scientific">Caulobacter henricii</name>
    <dbReference type="NCBI Taxonomy" id="69395"/>
    <lineage>
        <taxon>Bacteria</taxon>
        <taxon>Pseudomonadati</taxon>
        <taxon>Pseudomonadota</taxon>
        <taxon>Alphaproteobacteria</taxon>
        <taxon>Caulobacterales</taxon>
        <taxon>Caulobacteraceae</taxon>
        <taxon>Caulobacter</taxon>
    </lineage>
</organism>
<reference evidence="2 3" key="1">
    <citation type="submission" date="2015-10" db="EMBL/GenBank/DDBJ databases">
        <title>Conservation of the essential genome among Caulobacter and Brevundimonas species.</title>
        <authorList>
            <person name="Scott D."/>
            <person name="Ely B."/>
        </authorList>
    </citation>
    <scope>NUCLEOTIDE SEQUENCE [LARGE SCALE GENOMIC DNA]</scope>
    <source>
        <strain evidence="2 3">CB4</strain>
    </source>
</reference>
<accession>A0A0N7JH62</accession>
<feature type="transmembrane region" description="Helical" evidence="1">
    <location>
        <begin position="86"/>
        <end position="106"/>
    </location>
</feature>
<keyword evidence="3" id="KW-1185">Reference proteome</keyword>
<dbReference type="Proteomes" id="UP000056905">
    <property type="component" value="Chromosome"/>
</dbReference>
<feature type="transmembrane region" description="Helical" evidence="1">
    <location>
        <begin position="191"/>
        <end position="210"/>
    </location>
</feature>
<dbReference type="STRING" id="69395.AQ619_03565"/>
<dbReference type="KEGG" id="chq:AQ619_03565"/>